<keyword evidence="3" id="KW-1185">Reference proteome</keyword>
<feature type="region of interest" description="Disordered" evidence="1">
    <location>
        <begin position="1"/>
        <end position="35"/>
    </location>
</feature>
<sequence>MRGADGAVGRKEAFREHEELTAPQNSAVSSFMWSG</sequence>
<evidence type="ECO:0000313" key="2">
    <source>
        <dbReference type="EMBL" id="SHI91080.1"/>
    </source>
</evidence>
<protein>
    <submittedName>
        <fullName evidence="2">Uncharacterized protein</fullName>
    </submittedName>
</protein>
<organism evidence="2 3">
    <name type="scientific">Actinomyces denticolens</name>
    <dbReference type="NCBI Taxonomy" id="52767"/>
    <lineage>
        <taxon>Bacteria</taxon>
        <taxon>Bacillati</taxon>
        <taxon>Actinomycetota</taxon>
        <taxon>Actinomycetes</taxon>
        <taxon>Actinomycetales</taxon>
        <taxon>Actinomycetaceae</taxon>
        <taxon>Actinomyces</taxon>
    </lineage>
</organism>
<feature type="compositionally biased region" description="Basic and acidic residues" evidence="1">
    <location>
        <begin position="8"/>
        <end position="20"/>
    </location>
</feature>
<gene>
    <name evidence="2" type="ORF">SAMN05216246_10718</name>
</gene>
<dbReference type="Proteomes" id="UP000184390">
    <property type="component" value="Unassembled WGS sequence"/>
</dbReference>
<accession>A0ABY1IB09</accession>
<comment type="caution">
    <text evidence="2">The sequence shown here is derived from an EMBL/GenBank/DDBJ whole genome shotgun (WGS) entry which is preliminary data.</text>
</comment>
<evidence type="ECO:0000256" key="1">
    <source>
        <dbReference type="SAM" id="MobiDB-lite"/>
    </source>
</evidence>
<feature type="compositionally biased region" description="Polar residues" evidence="1">
    <location>
        <begin position="22"/>
        <end position="35"/>
    </location>
</feature>
<proteinExistence type="predicted"/>
<reference evidence="2 3" key="1">
    <citation type="submission" date="2016-11" db="EMBL/GenBank/DDBJ databases">
        <authorList>
            <person name="Varghese N."/>
            <person name="Submissions S."/>
        </authorList>
    </citation>
    <scope>NUCLEOTIDE SEQUENCE [LARGE SCALE GENOMIC DNA]</scope>
    <source>
        <strain evidence="2 3">PA</strain>
    </source>
</reference>
<dbReference type="EMBL" id="FQYL01000007">
    <property type="protein sequence ID" value="SHI91080.1"/>
    <property type="molecule type" value="Genomic_DNA"/>
</dbReference>
<evidence type="ECO:0000313" key="3">
    <source>
        <dbReference type="Proteomes" id="UP000184390"/>
    </source>
</evidence>
<name>A0ABY1IB09_9ACTO</name>